<dbReference type="EMBL" id="CP063408">
    <property type="protein sequence ID" value="QSZ33601.1"/>
    <property type="molecule type" value="Genomic_DNA"/>
</dbReference>
<keyword evidence="2" id="KW-0732">Signal</keyword>
<reference evidence="3" key="1">
    <citation type="submission" date="2020-10" db="EMBL/GenBank/DDBJ databases">
        <title>Genome Sequence of Monilinia vaccinii-corymbosi Sheds Light on Mummy Berry Disease Infection of Blueberry and Mating Type.</title>
        <authorList>
            <person name="Yow A.G."/>
            <person name="Zhang Y."/>
            <person name="Bansal K."/>
            <person name="Eacker S.M."/>
            <person name="Sullivan S."/>
            <person name="Liachko I."/>
            <person name="Cubeta M.A."/>
            <person name="Rollins J.A."/>
            <person name="Ashrafi H."/>
        </authorList>
    </citation>
    <scope>NUCLEOTIDE SEQUENCE</scope>
    <source>
        <strain evidence="3">RL-1</strain>
    </source>
</reference>
<dbReference type="Proteomes" id="UP000672032">
    <property type="component" value="Chromosome 4"/>
</dbReference>
<keyword evidence="1" id="KW-0378">Hydrolase</keyword>
<keyword evidence="4" id="KW-1185">Reference proteome</keyword>
<name>A0A8A3PEX9_9HELO</name>
<organism evidence="3 4">
    <name type="scientific">Monilinia vaccinii-corymbosi</name>
    <dbReference type="NCBI Taxonomy" id="61207"/>
    <lineage>
        <taxon>Eukaryota</taxon>
        <taxon>Fungi</taxon>
        <taxon>Dikarya</taxon>
        <taxon>Ascomycota</taxon>
        <taxon>Pezizomycotina</taxon>
        <taxon>Leotiomycetes</taxon>
        <taxon>Helotiales</taxon>
        <taxon>Sclerotiniaceae</taxon>
        <taxon>Monilinia</taxon>
    </lineage>
</organism>
<feature type="chain" id="PRO_5032976519" description="Carbohydrate esterase family 16 protein" evidence="2">
    <location>
        <begin position="20"/>
        <end position="359"/>
    </location>
</feature>
<proteinExistence type="predicted"/>
<evidence type="ECO:0000256" key="1">
    <source>
        <dbReference type="ARBA" id="ARBA00022801"/>
    </source>
</evidence>
<dbReference type="InterPro" id="IPR051058">
    <property type="entry name" value="GDSL_Est/Lipase"/>
</dbReference>
<dbReference type="PANTHER" id="PTHR45648">
    <property type="entry name" value="GDSL LIPASE/ACYLHYDROLASE FAMILY PROTEIN (AFU_ORTHOLOGUE AFUA_4G14700)"/>
    <property type="match status" value="1"/>
</dbReference>
<gene>
    <name evidence="3" type="ORF">DSL72_005169</name>
</gene>
<dbReference type="SUPFAM" id="SSF52266">
    <property type="entry name" value="SGNH hydrolase"/>
    <property type="match status" value="1"/>
</dbReference>
<dbReference type="AlphaFoldDB" id="A0A8A3PEX9"/>
<dbReference type="InterPro" id="IPR036514">
    <property type="entry name" value="SGNH_hydro_sf"/>
</dbReference>
<accession>A0A8A3PEX9</accession>
<evidence type="ECO:0000313" key="3">
    <source>
        <dbReference type="EMBL" id="QSZ33601.1"/>
    </source>
</evidence>
<protein>
    <recommendedName>
        <fullName evidence="5">Carbohydrate esterase family 16 protein</fullName>
    </recommendedName>
</protein>
<dbReference type="GO" id="GO:0016788">
    <property type="term" value="F:hydrolase activity, acting on ester bonds"/>
    <property type="evidence" value="ECO:0007669"/>
    <property type="project" value="InterPro"/>
</dbReference>
<evidence type="ECO:0000256" key="2">
    <source>
        <dbReference type="SAM" id="SignalP"/>
    </source>
</evidence>
<dbReference type="PANTHER" id="PTHR45648:SF22">
    <property type="entry name" value="GDSL LIPASE_ACYLHYDROLASE FAMILY PROTEIN (AFU_ORTHOLOGUE AFUA_4G14700)"/>
    <property type="match status" value="1"/>
</dbReference>
<feature type="signal peptide" evidence="2">
    <location>
        <begin position="1"/>
        <end position="19"/>
    </location>
</feature>
<dbReference type="InterPro" id="IPR001087">
    <property type="entry name" value="GDSL"/>
</dbReference>
<evidence type="ECO:0008006" key="5">
    <source>
        <dbReference type="Google" id="ProtNLM"/>
    </source>
</evidence>
<evidence type="ECO:0000313" key="4">
    <source>
        <dbReference type="Proteomes" id="UP000672032"/>
    </source>
</evidence>
<dbReference type="CDD" id="cd01846">
    <property type="entry name" value="fatty_acyltransferase_like"/>
    <property type="match status" value="1"/>
</dbReference>
<sequence>MKISIYSVSLFAGYGVAIATPGPSGGYGAPPAQNNSWIPHFENLVAFGDSYTDESRLVYFLNHNGSAPPPGILLPMSSSTAGGGVTWDRWVSNYSDAKLYNYAVSGAVCSNKIVQRYLPAIFQDFPDVIYEVDAFVADINYINSSTNTNTLYTNRKPGNTVYSMWIGTNDLGQGGFLTDSSLNGTTIADYVDCIFERFDGIYQTGARYFVLMNNAPLQLSPLYGMPGAGGLNASASWPDKPSNTSEVSGKMREYTQLANALFDYRVPFELLIKKRYPGASIAIFNTNSLLDDIYNNPTQYLPAPAVVDVPYVLNGTKQAGDLDGYMWYDELHPSQGTDRVIAHEFLKVVEGTSKYATYW</sequence>
<dbReference type="OrthoDB" id="1600564at2759"/>
<dbReference type="Gene3D" id="3.40.50.1110">
    <property type="entry name" value="SGNH hydrolase"/>
    <property type="match status" value="1"/>
</dbReference>
<dbReference type="Pfam" id="PF00657">
    <property type="entry name" value="Lipase_GDSL"/>
    <property type="match status" value="1"/>
</dbReference>